<keyword evidence="4 5" id="KW-0472">Membrane</keyword>
<evidence type="ECO:0000256" key="4">
    <source>
        <dbReference type="ARBA" id="ARBA00023136"/>
    </source>
</evidence>
<evidence type="ECO:0000256" key="2">
    <source>
        <dbReference type="ARBA" id="ARBA00022692"/>
    </source>
</evidence>
<keyword evidence="7" id="KW-1185">Reference proteome</keyword>
<evidence type="ECO:0000256" key="3">
    <source>
        <dbReference type="ARBA" id="ARBA00022989"/>
    </source>
</evidence>
<dbReference type="GO" id="GO:0015499">
    <property type="term" value="F:formate transmembrane transporter activity"/>
    <property type="evidence" value="ECO:0007669"/>
    <property type="project" value="TreeGrafter"/>
</dbReference>
<dbReference type="InterPro" id="IPR000292">
    <property type="entry name" value="For/NO2_transpt"/>
</dbReference>
<name>A0A0B3VWE0_9FIRM</name>
<dbReference type="Gene3D" id="1.20.1080.10">
    <property type="entry name" value="Glycerol uptake facilitator protein"/>
    <property type="match status" value="1"/>
</dbReference>
<dbReference type="RefSeq" id="WP_039679749.1">
    <property type="nucleotide sequence ID" value="NZ_JWHR01000091.1"/>
</dbReference>
<evidence type="ECO:0000256" key="5">
    <source>
        <dbReference type="SAM" id="Phobius"/>
    </source>
</evidence>
<feature type="transmembrane region" description="Helical" evidence="5">
    <location>
        <begin position="227"/>
        <end position="253"/>
    </location>
</feature>
<dbReference type="PANTHER" id="PTHR30520:SF8">
    <property type="entry name" value="NITRITE TRANSPORTER NIRC"/>
    <property type="match status" value="1"/>
</dbReference>
<dbReference type="InterPro" id="IPR023271">
    <property type="entry name" value="Aquaporin-like"/>
</dbReference>
<protein>
    <submittedName>
        <fullName evidence="6">Nitrite transporter NirC</fullName>
    </submittedName>
</protein>
<sequence length="269" mass="29095">MNEETIKLLAHKAEDKINTLNESKLKYLVLSIFAGMFIGLGCILIFTIGGQLHAVHSPATKIVVGMSFSFALSAIIVLGYELFTSNTMIMTMGSLSKATSVKDGIRIMGYSYFGNFLGAIIVALLFVGTGFAAEGQLTMEYFAYSGAYKVAAPALQLFCRGILANILVCAAVLAAYKTKDEMAKIAIVFLLIFAFVTSGFEHCIANMTTLLVCLFSPVPNDVTVINALYSMLFVTLGNLVGGAGFYGFLTYFMSKKKENKIEKKISKAC</sequence>
<dbReference type="OrthoDB" id="9786493at2"/>
<feature type="transmembrane region" description="Helical" evidence="5">
    <location>
        <begin position="27"/>
        <end position="50"/>
    </location>
</feature>
<dbReference type="STRING" id="1577792.QX51_09860"/>
<dbReference type="AlphaFoldDB" id="A0A0B3VWE0"/>
<dbReference type="EMBL" id="JWHR01000091">
    <property type="protein sequence ID" value="KHS57123.1"/>
    <property type="molecule type" value="Genomic_DNA"/>
</dbReference>
<dbReference type="PANTHER" id="PTHR30520">
    <property type="entry name" value="FORMATE TRANSPORTER-RELATED"/>
    <property type="match status" value="1"/>
</dbReference>
<feature type="transmembrane region" description="Helical" evidence="5">
    <location>
        <begin position="112"/>
        <end position="133"/>
    </location>
</feature>
<proteinExistence type="predicted"/>
<keyword evidence="2 5" id="KW-0812">Transmembrane</keyword>
<evidence type="ECO:0000313" key="6">
    <source>
        <dbReference type="EMBL" id="KHS57123.1"/>
    </source>
</evidence>
<feature type="transmembrane region" description="Helical" evidence="5">
    <location>
        <begin position="62"/>
        <end position="83"/>
    </location>
</feature>
<dbReference type="GO" id="GO:0005886">
    <property type="term" value="C:plasma membrane"/>
    <property type="evidence" value="ECO:0007669"/>
    <property type="project" value="TreeGrafter"/>
</dbReference>
<evidence type="ECO:0000313" key="7">
    <source>
        <dbReference type="Proteomes" id="UP000031189"/>
    </source>
</evidence>
<reference evidence="6 7" key="1">
    <citation type="submission" date="2014-12" db="EMBL/GenBank/DDBJ databases">
        <title>Draft genome sequence of Terrisporobacter sp. 08-306576, isolated from the blood culture of a bacteremia patient.</title>
        <authorList>
            <person name="Lund L.C."/>
            <person name="Sydenham T.V."/>
            <person name="Hogh S.V."/>
            <person name="Skov M.N."/>
            <person name="Kemp M."/>
            <person name="Justesen U.S."/>
        </authorList>
    </citation>
    <scope>NUCLEOTIDE SEQUENCE [LARGE SCALE GENOMIC DNA]</scope>
    <source>
        <strain evidence="6 7">08-306576</strain>
    </source>
</reference>
<comment type="caution">
    <text evidence="6">The sequence shown here is derived from an EMBL/GenBank/DDBJ whole genome shotgun (WGS) entry which is preliminary data.</text>
</comment>
<feature type="transmembrane region" description="Helical" evidence="5">
    <location>
        <begin position="153"/>
        <end position="173"/>
    </location>
</feature>
<accession>A0A0B3VWE0</accession>
<keyword evidence="3 5" id="KW-1133">Transmembrane helix</keyword>
<gene>
    <name evidence="6" type="ORF">QX51_09860</name>
</gene>
<evidence type="ECO:0000256" key="1">
    <source>
        <dbReference type="ARBA" id="ARBA00004141"/>
    </source>
</evidence>
<dbReference type="Proteomes" id="UP000031189">
    <property type="component" value="Unassembled WGS sequence"/>
</dbReference>
<dbReference type="Pfam" id="PF01226">
    <property type="entry name" value="Form_Nir_trans"/>
    <property type="match status" value="1"/>
</dbReference>
<organism evidence="6 7">
    <name type="scientific">Terrisporobacter othiniensis</name>
    <dbReference type="NCBI Taxonomy" id="1577792"/>
    <lineage>
        <taxon>Bacteria</taxon>
        <taxon>Bacillati</taxon>
        <taxon>Bacillota</taxon>
        <taxon>Clostridia</taxon>
        <taxon>Peptostreptococcales</taxon>
        <taxon>Peptostreptococcaceae</taxon>
        <taxon>Terrisporobacter</taxon>
    </lineage>
</organism>
<comment type="subcellular location">
    <subcellularLocation>
        <location evidence="1">Membrane</location>
        <topology evidence="1">Multi-pass membrane protein</topology>
    </subcellularLocation>
</comment>
<feature type="transmembrane region" description="Helical" evidence="5">
    <location>
        <begin position="185"/>
        <end position="207"/>
    </location>
</feature>